<name>A0A256G4M5_9HYPH</name>
<feature type="transmembrane region" description="Helical" evidence="1">
    <location>
        <begin position="12"/>
        <end position="38"/>
    </location>
</feature>
<comment type="caution">
    <text evidence="2">The sequence shown here is derived from an EMBL/GenBank/DDBJ whole genome shotgun (WGS) entry which is preliminary data.</text>
</comment>
<sequence length="96" mass="9516">MPFAYSHTQVGLFGVVGLAAIAATGTGLIMTPLLNLVLGLVDERQAGMASGVISMLQQIGAALGSGSVGQSGSYASAFVAGTSYNVGAILARASRK</sequence>
<dbReference type="Proteomes" id="UP000216188">
    <property type="component" value="Unassembled WGS sequence"/>
</dbReference>
<keyword evidence="1" id="KW-0812">Transmembrane</keyword>
<proteinExistence type="predicted"/>
<keyword evidence="1" id="KW-0472">Membrane</keyword>
<keyword evidence="1" id="KW-1133">Transmembrane helix</keyword>
<evidence type="ECO:0000256" key="1">
    <source>
        <dbReference type="SAM" id="Phobius"/>
    </source>
</evidence>
<gene>
    <name evidence="2" type="ORF">CEV34_4914</name>
</gene>
<reference evidence="2 3" key="1">
    <citation type="submission" date="2017-07" db="EMBL/GenBank/DDBJ databases">
        <title>Phylogenetic study on the rhizospheric bacterium Ochrobactrum sp. A44.</title>
        <authorList>
            <person name="Krzyzanowska D.M."/>
            <person name="Ossowicki A."/>
            <person name="Rajewska M."/>
            <person name="Maciag T."/>
            <person name="Kaczynski Z."/>
            <person name="Czerwicka M."/>
            <person name="Jafra S."/>
        </authorList>
    </citation>
    <scope>NUCLEOTIDE SEQUENCE [LARGE SCALE GENOMIC DNA]</scope>
    <source>
        <strain evidence="2 3">CCUG 30717</strain>
    </source>
</reference>
<dbReference type="SUPFAM" id="SSF103473">
    <property type="entry name" value="MFS general substrate transporter"/>
    <property type="match status" value="1"/>
</dbReference>
<dbReference type="AlphaFoldDB" id="A0A256G4M5"/>
<dbReference type="InterPro" id="IPR036259">
    <property type="entry name" value="MFS_trans_sf"/>
</dbReference>
<dbReference type="EMBL" id="NNRM01000047">
    <property type="protein sequence ID" value="OYR21631.1"/>
    <property type="molecule type" value="Genomic_DNA"/>
</dbReference>
<organism evidence="2 3">
    <name type="scientific">Brucella pseudogrignonensis</name>
    <dbReference type="NCBI Taxonomy" id="419475"/>
    <lineage>
        <taxon>Bacteria</taxon>
        <taxon>Pseudomonadati</taxon>
        <taxon>Pseudomonadota</taxon>
        <taxon>Alphaproteobacteria</taxon>
        <taxon>Hyphomicrobiales</taxon>
        <taxon>Brucellaceae</taxon>
        <taxon>Brucella/Ochrobactrum group</taxon>
        <taxon>Brucella</taxon>
    </lineage>
</organism>
<keyword evidence="3" id="KW-1185">Reference proteome</keyword>
<protein>
    <submittedName>
        <fullName evidence="2">Major facilitator superfamily MFS_1 domain protein</fullName>
    </submittedName>
</protein>
<accession>A0A256G4M5</accession>
<evidence type="ECO:0000313" key="2">
    <source>
        <dbReference type="EMBL" id="OYR21631.1"/>
    </source>
</evidence>
<evidence type="ECO:0000313" key="3">
    <source>
        <dbReference type="Proteomes" id="UP000216188"/>
    </source>
</evidence>